<comment type="subunit">
    <text evidence="2">Homohexamer.</text>
</comment>
<dbReference type="PANTHER" id="PTHR13799">
    <property type="entry name" value="NGG1 INTERACTING FACTOR 3"/>
    <property type="match status" value="1"/>
</dbReference>
<dbReference type="PANTHER" id="PTHR13799:SF14">
    <property type="entry name" value="GTP CYCLOHYDROLASE 1 TYPE 2 HOMOLOG"/>
    <property type="match status" value="1"/>
</dbReference>
<evidence type="ECO:0000256" key="4">
    <source>
        <dbReference type="ARBA" id="ARBA00022723"/>
    </source>
</evidence>
<evidence type="ECO:0000313" key="5">
    <source>
        <dbReference type="EMBL" id="MDD9207170.1"/>
    </source>
</evidence>
<organism evidence="5 6">
    <name type="scientific">Georgenia halotolerans</name>
    <dbReference type="NCBI Taxonomy" id="3028317"/>
    <lineage>
        <taxon>Bacteria</taxon>
        <taxon>Bacillati</taxon>
        <taxon>Actinomycetota</taxon>
        <taxon>Actinomycetes</taxon>
        <taxon>Micrococcales</taxon>
        <taxon>Bogoriellaceae</taxon>
        <taxon>Georgenia</taxon>
    </lineage>
</organism>
<dbReference type="InterPro" id="IPR036069">
    <property type="entry name" value="DUF34/NIF3_sf"/>
</dbReference>
<dbReference type="InterPro" id="IPR002678">
    <property type="entry name" value="DUF34/NIF3"/>
</dbReference>
<dbReference type="Proteomes" id="UP001165561">
    <property type="component" value="Unassembled WGS sequence"/>
</dbReference>
<reference evidence="5" key="1">
    <citation type="submission" date="2023-02" db="EMBL/GenBank/DDBJ databases">
        <title>Georgenia sp.10Sc9-8, isolated from a soil sample collected from the Taklamakan desert.</title>
        <authorList>
            <person name="Liu S."/>
        </authorList>
    </citation>
    <scope>NUCLEOTIDE SEQUENCE</scope>
    <source>
        <strain evidence="5">10Sc9-8</strain>
    </source>
</reference>
<sequence length="82" mass="8757">MPDHLTLAAVVDLLERRYPPSTAEQWDAVGLVAGDPQAPVGKVLLAVDPVAEVVQEALDWGADLLLTHHPLFLRGTHSVAAD</sequence>
<evidence type="ECO:0000256" key="3">
    <source>
        <dbReference type="ARBA" id="ARBA00022112"/>
    </source>
</evidence>
<keyword evidence="6" id="KW-1185">Reference proteome</keyword>
<accession>A0ABT5TYM8</accession>
<evidence type="ECO:0000256" key="2">
    <source>
        <dbReference type="ARBA" id="ARBA00011643"/>
    </source>
</evidence>
<dbReference type="EMBL" id="JARACI010001056">
    <property type="protein sequence ID" value="MDD9207170.1"/>
    <property type="molecule type" value="Genomic_DNA"/>
</dbReference>
<evidence type="ECO:0000256" key="1">
    <source>
        <dbReference type="ARBA" id="ARBA00006964"/>
    </source>
</evidence>
<feature type="non-terminal residue" evidence="5">
    <location>
        <position position="82"/>
    </location>
</feature>
<dbReference type="Pfam" id="PF01784">
    <property type="entry name" value="DUF34_NIF3"/>
    <property type="match status" value="1"/>
</dbReference>
<dbReference type="SUPFAM" id="SSF102705">
    <property type="entry name" value="NIF3 (NGG1p interacting factor 3)-like"/>
    <property type="match status" value="1"/>
</dbReference>
<name>A0ABT5TYM8_9MICO</name>
<dbReference type="Gene3D" id="3.40.1390.30">
    <property type="entry name" value="NIF3 (NGG1p interacting factor 3)-like"/>
    <property type="match status" value="1"/>
</dbReference>
<keyword evidence="4" id="KW-0479">Metal-binding</keyword>
<proteinExistence type="inferred from homology"/>
<comment type="caution">
    <text evidence="5">The sequence shown here is derived from an EMBL/GenBank/DDBJ whole genome shotgun (WGS) entry which is preliminary data.</text>
</comment>
<protein>
    <recommendedName>
        <fullName evidence="3">GTP cyclohydrolase 1 type 2 homolog</fullName>
    </recommendedName>
</protein>
<evidence type="ECO:0000313" key="6">
    <source>
        <dbReference type="Proteomes" id="UP001165561"/>
    </source>
</evidence>
<gene>
    <name evidence="5" type="ORF">PU560_11945</name>
</gene>
<comment type="similarity">
    <text evidence="1">Belongs to the GTP cyclohydrolase I type 2/NIF3 family.</text>
</comment>